<protein>
    <recommendedName>
        <fullName evidence="3">NusG-like N-terminal domain-containing protein</fullName>
    </recommendedName>
</protein>
<organism evidence="4 5">
    <name type="scientific">Rhizobium grahamii</name>
    <dbReference type="NCBI Taxonomy" id="1120045"/>
    <lineage>
        <taxon>Bacteria</taxon>
        <taxon>Pseudomonadati</taxon>
        <taxon>Pseudomonadota</taxon>
        <taxon>Alphaproteobacteria</taxon>
        <taxon>Hyphomicrobiales</taxon>
        <taxon>Rhizobiaceae</taxon>
        <taxon>Rhizobium/Agrobacterium group</taxon>
        <taxon>Rhizobium</taxon>
    </lineage>
</organism>
<evidence type="ECO:0000259" key="3">
    <source>
        <dbReference type="Pfam" id="PF02357"/>
    </source>
</evidence>
<keyword evidence="1" id="KW-0804">Transcription</keyword>
<dbReference type="InterPro" id="IPR006645">
    <property type="entry name" value="NGN-like_dom"/>
</dbReference>
<dbReference type="OrthoDB" id="8280261at2"/>
<sequence length="240" mass="27401">MQTLQKAFDPSNEERQAKLARAEELRFRGLRKGEGQRGDWNPAQELWFAVKAVPGSQRSPSSAVDDGRDPSLSLIERNLANAGFESFMPCYRKVIRHHRNHKLIERRFPIFTGYVFVNLPTQQFRKVEAVDGVGKLLKFSRIYGDEPEPFSFAQEVIDRLRYAEWYEDQAFLLAKSHAMRQDEVEREQRAKGKGGPKAGSSRRIRNSQYSELAGGLSRAMTAPSSRVLVMETLDQLLKLG</sequence>
<feature type="region of interest" description="Disordered" evidence="2">
    <location>
        <begin position="183"/>
        <end position="204"/>
    </location>
</feature>
<dbReference type="SUPFAM" id="SSF82679">
    <property type="entry name" value="N-utilization substance G protein NusG, N-terminal domain"/>
    <property type="match status" value="1"/>
</dbReference>
<evidence type="ECO:0000256" key="1">
    <source>
        <dbReference type="ARBA" id="ARBA00023163"/>
    </source>
</evidence>
<proteinExistence type="predicted"/>
<dbReference type="Pfam" id="PF02357">
    <property type="entry name" value="NusG"/>
    <property type="match status" value="1"/>
</dbReference>
<dbReference type="GO" id="GO:0006354">
    <property type="term" value="P:DNA-templated transcription elongation"/>
    <property type="evidence" value="ECO:0007669"/>
    <property type="project" value="InterPro"/>
</dbReference>
<dbReference type="InterPro" id="IPR036735">
    <property type="entry name" value="NGN_dom_sf"/>
</dbReference>
<dbReference type="AlphaFoldDB" id="A0A370KRL8"/>
<feature type="domain" description="NusG-like N-terminal" evidence="3">
    <location>
        <begin position="75"/>
        <end position="161"/>
    </location>
</feature>
<evidence type="ECO:0000256" key="2">
    <source>
        <dbReference type="SAM" id="MobiDB-lite"/>
    </source>
</evidence>
<gene>
    <name evidence="4" type="ORF">B5K06_11900</name>
</gene>
<evidence type="ECO:0000313" key="4">
    <source>
        <dbReference type="EMBL" id="RDJ12430.1"/>
    </source>
</evidence>
<dbReference type="Proteomes" id="UP000254939">
    <property type="component" value="Unassembled WGS sequence"/>
</dbReference>
<dbReference type="RefSeq" id="WP_114713055.1">
    <property type="nucleotide sequence ID" value="NZ_KZ857259.1"/>
</dbReference>
<evidence type="ECO:0000313" key="5">
    <source>
        <dbReference type="Proteomes" id="UP000254939"/>
    </source>
</evidence>
<name>A0A370KRL8_9HYPH</name>
<accession>A0A370KRL8</accession>
<comment type="caution">
    <text evidence="4">The sequence shown here is derived from an EMBL/GenBank/DDBJ whole genome shotgun (WGS) entry which is preliminary data.</text>
</comment>
<reference evidence="4 5" key="1">
    <citation type="submission" date="2017-03" db="EMBL/GenBank/DDBJ databases">
        <title>Genome analysis of Rhizobial strains effectives or ineffectives for nitrogen fixation isolated from bean seeds.</title>
        <authorList>
            <person name="Peralta H."/>
            <person name="Aguilar-Vera A."/>
            <person name="Mora Y."/>
            <person name="Vargas-Lagunas C."/>
            <person name="Girard L."/>
            <person name="Mora J."/>
        </authorList>
    </citation>
    <scope>NUCLEOTIDE SEQUENCE [LARGE SCALE GENOMIC DNA]</scope>
    <source>
        <strain evidence="4 5">CCGM3</strain>
    </source>
</reference>
<dbReference type="EMBL" id="NAAC01000011">
    <property type="protein sequence ID" value="RDJ12430.1"/>
    <property type="molecule type" value="Genomic_DNA"/>
</dbReference>
<dbReference type="Gene3D" id="3.30.70.940">
    <property type="entry name" value="NusG, N-terminal domain"/>
    <property type="match status" value="1"/>
</dbReference>